<protein>
    <recommendedName>
        <fullName evidence="10">beta-glucosidase</fullName>
        <ecNumber evidence="10">3.2.1.21</ecNumber>
    </recommendedName>
</protein>
<comment type="pathway">
    <text evidence="2 10">Glycan metabolism; cellulose degradation.</text>
</comment>
<dbReference type="GO" id="GO:0008422">
    <property type="term" value="F:beta-glucosidase activity"/>
    <property type="evidence" value="ECO:0007669"/>
    <property type="project" value="UniProtKB-EC"/>
</dbReference>
<dbReference type="PANTHER" id="PTHR42715">
    <property type="entry name" value="BETA-GLUCOSIDASE"/>
    <property type="match status" value="1"/>
</dbReference>
<proteinExistence type="inferred from homology"/>
<dbReference type="InterPro" id="IPR036881">
    <property type="entry name" value="Glyco_hydro_3_C_sf"/>
</dbReference>
<reference evidence="12 13" key="1">
    <citation type="submission" date="2016-03" db="EMBL/GenBank/DDBJ databases">
        <authorList>
            <person name="Ploux O."/>
        </authorList>
    </citation>
    <scope>NUCLEOTIDE SEQUENCE [LARGE SCALE GENOMIC DNA]</scope>
    <source>
        <strain evidence="12 13">UAMH 11012</strain>
    </source>
</reference>
<comment type="similarity">
    <text evidence="3 10">Belongs to the glycosyl hydrolase 3 family.</text>
</comment>
<dbReference type="InterPro" id="IPR036962">
    <property type="entry name" value="Glyco_hydro_3_N_sf"/>
</dbReference>
<accession>A0A1L7X9R4</accession>
<dbReference type="InterPro" id="IPR017853">
    <property type="entry name" value="GH"/>
</dbReference>
<dbReference type="InterPro" id="IPR001764">
    <property type="entry name" value="Glyco_hydro_3_N"/>
</dbReference>
<dbReference type="InterPro" id="IPR011658">
    <property type="entry name" value="PA14_dom"/>
</dbReference>
<organism evidence="12 13">
    <name type="scientific">Phialocephala subalpina</name>
    <dbReference type="NCBI Taxonomy" id="576137"/>
    <lineage>
        <taxon>Eukaryota</taxon>
        <taxon>Fungi</taxon>
        <taxon>Dikarya</taxon>
        <taxon>Ascomycota</taxon>
        <taxon>Pezizomycotina</taxon>
        <taxon>Leotiomycetes</taxon>
        <taxon>Helotiales</taxon>
        <taxon>Mollisiaceae</taxon>
        <taxon>Phialocephala</taxon>
        <taxon>Phialocephala fortinii species complex</taxon>
    </lineage>
</organism>
<dbReference type="InterPro" id="IPR050288">
    <property type="entry name" value="Cellulose_deg_GH3"/>
</dbReference>
<dbReference type="PRINTS" id="PR00133">
    <property type="entry name" value="GLHYDRLASE3"/>
</dbReference>
<dbReference type="UniPathway" id="UPA00696"/>
<dbReference type="PANTHER" id="PTHR42715:SF27">
    <property type="entry name" value="BETA-GLUCOSIDASE-RELATED"/>
    <property type="match status" value="1"/>
</dbReference>
<dbReference type="InterPro" id="IPR019800">
    <property type="entry name" value="Glyco_hydro_3_AS"/>
</dbReference>
<dbReference type="EMBL" id="FJOG01000019">
    <property type="protein sequence ID" value="CZR61788.1"/>
    <property type="molecule type" value="Genomic_DNA"/>
</dbReference>
<keyword evidence="7 10" id="KW-0119">Carbohydrate metabolism</keyword>
<name>A0A1L7X9R4_9HELO</name>
<dbReference type="Gene3D" id="3.40.50.1700">
    <property type="entry name" value="Glycoside hydrolase family 3 C-terminal domain"/>
    <property type="match status" value="1"/>
</dbReference>
<keyword evidence="9 10" id="KW-0624">Polysaccharide degradation</keyword>
<evidence type="ECO:0000256" key="4">
    <source>
        <dbReference type="ARBA" id="ARBA00022801"/>
    </source>
</evidence>
<evidence type="ECO:0000313" key="12">
    <source>
        <dbReference type="EMBL" id="CZR61788.1"/>
    </source>
</evidence>
<dbReference type="STRING" id="576137.A0A1L7X9R4"/>
<feature type="domain" description="PA14" evidence="11">
    <location>
        <begin position="396"/>
        <end position="556"/>
    </location>
</feature>
<dbReference type="FunFam" id="3.20.20.300:FF:000006">
    <property type="entry name" value="Beta-glucosidase H"/>
    <property type="match status" value="1"/>
</dbReference>
<dbReference type="Proteomes" id="UP000184330">
    <property type="component" value="Unassembled WGS sequence"/>
</dbReference>
<dbReference type="Gene3D" id="2.60.40.10">
    <property type="entry name" value="Immunoglobulins"/>
    <property type="match status" value="1"/>
</dbReference>
<dbReference type="Pfam" id="PF01915">
    <property type="entry name" value="Glyco_hydro_3_C"/>
    <property type="match status" value="1"/>
</dbReference>
<dbReference type="PROSITE" id="PS51820">
    <property type="entry name" value="PA14"/>
    <property type="match status" value="1"/>
</dbReference>
<evidence type="ECO:0000256" key="8">
    <source>
        <dbReference type="ARBA" id="ARBA00023295"/>
    </source>
</evidence>
<dbReference type="Gene3D" id="3.20.20.300">
    <property type="entry name" value="Glycoside hydrolase, family 3, N-terminal domain"/>
    <property type="match status" value="1"/>
</dbReference>
<evidence type="ECO:0000259" key="11">
    <source>
        <dbReference type="PROSITE" id="PS51820"/>
    </source>
</evidence>
<dbReference type="Gene3D" id="2.60.120.260">
    <property type="entry name" value="Galactose-binding domain-like"/>
    <property type="match status" value="1"/>
</dbReference>
<dbReference type="SUPFAM" id="SSF51445">
    <property type="entry name" value="(Trans)glycosidases"/>
    <property type="match status" value="1"/>
</dbReference>
<dbReference type="InterPro" id="IPR002772">
    <property type="entry name" value="Glyco_hydro_3_C"/>
</dbReference>
<dbReference type="PROSITE" id="PS00775">
    <property type="entry name" value="GLYCOSYL_HYDROL_F3"/>
    <property type="match status" value="1"/>
</dbReference>
<dbReference type="SMART" id="SM00758">
    <property type="entry name" value="PA14"/>
    <property type="match status" value="1"/>
</dbReference>
<evidence type="ECO:0000256" key="7">
    <source>
        <dbReference type="ARBA" id="ARBA00023277"/>
    </source>
</evidence>
<evidence type="ECO:0000256" key="10">
    <source>
        <dbReference type="RuleBase" id="RU361161"/>
    </source>
</evidence>
<keyword evidence="5" id="KW-0136">Cellulose degradation</keyword>
<keyword evidence="13" id="KW-1185">Reference proteome</keyword>
<dbReference type="GO" id="GO:0030245">
    <property type="term" value="P:cellulose catabolic process"/>
    <property type="evidence" value="ECO:0007669"/>
    <property type="project" value="UniProtKB-UniPathway"/>
</dbReference>
<dbReference type="AlphaFoldDB" id="A0A1L7X9R4"/>
<dbReference type="InterPro" id="IPR013783">
    <property type="entry name" value="Ig-like_fold"/>
</dbReference>
<dbReference type="Pfam" id="PF00933">
    <property type="entry name" value="Glyco_hydro_3"/>
    <property type="match status" value="1"/>
</dbReference>
<evidence type="ECO:0000256" key="1">
    <source>
        <dbReference type="ARBA" id="ARBA00000448"/>
    </source>
</evidence>
<sequence length="840" mass="91940">MAHIDVDAVLAKLNNTEKASLLAGETFWATKGLPQHGIPSLRLSDGPNGVRGSKFFNGTPSACFPCGTALGATWNVDLLHEAGVLMGAEAKAKGVHVVLGPTVNMQRSPLGGRGFESLAEDPLLSGKGAAALVNGVQSTGIAATIKHFVCNDQEHMRRAYDARVTDRALREIYLKPFEIVVRESNPYAFMTAYNKLNGTHCSHDPALLKTLLRGEWGWEGLVMSDWFGTYSTKESLEAGLDLEMPGPSRWRADHIAWSIQAGNLAQHTLDERAREVLRLVSRCAGSGIPENAPETAQNNTPETAAFLRKIGQESMVLMKNDNNVLPFSKEKKTLVVGPNVKTAVYHGGGSASLQAYYAVTPYDGISSKLSKTPTYTLGADAYKELPLIGQQLKNAYGKPGVLFKVYNDSPSVKDRECIDEIALVKTEMFLMDYVQPKIKSKLWYATVEGYMIAVADAKYQLGLCVYGTANLYVNDELIIDNETTQVKGSAFFGNGTVEEKGYIDVKAGQRYDIRVEFASAVTSKLLTNGTASFGNGGIRIGGATIVDADAEINAAVRMAKEADQVIMCVGLNADWETEGSDRETMDLPGHLDRLISTVSEANVNTVVIMQSGTPVTMPWLSKVPALVQAWYGGNETGNAIADVIFGDYNPSGRTPLTFPHRLEDNPAYLHFRCDNGRTLYGEDIYMGYRFYEKTGRPVAFPFGHGLSYTTFEYANLNVSATQGQKGILQVQVEVRNTGSLHGGEVVQLYIEPIKPPLWRPKRELKDFRKIHLQKGESKAVIFKTELKHALAFWDENGNAWRCEAGRYRIWVGGNVLGDGAGKYSLNGEVIIENGWSWTGL</sequence>
<comment type="catalytic activity">
    <reaction evidence="1 10">
        <text>Hydrolysis of terminal, non-reducing beta-D-glucosyl residues with release of beta-D-glucose.</text>
        <dbReference type="EC" id="3.2.1.21"/>
    </reaction>
</comment>
<evidence type="ECO:0000256" key="2">
    <source>
        <dbReference type="ARBA" id="ARBA00004987"/>
    </source>
</evidence>
<dbReference type="InterPro" id="IPR037524">
    <property type="entry name" value="PA14/GLEYA"/>
</dbReference>
<evidence type="ECO:0000256" key="6">
    <source>
        <dbReference type="ARBA" id="ARBA00023180"/>
    </source>
</evidence>
<evidence type="ECO:0000256" key="5">
    <source>
        <dbReference type="ARBA" id="ARBA00023001"/>
    </source>
</evidence>
<evidence type="ECO:0000256" key="9">
    <source>
        <dbReference type="ARBA" id="ARBA00023326"/>
    </source>
</evidence>
<dbReference type="InterPro" id="IPR026891">
    <property type="entry name" value="Fn3-like"/>
</dbReference>
<evidence type="ECO:0000256" key="3">
    <source>
        <dbReference type="ARBA" id="ARBA00005336"/>
    </source>
</evidence>
<dbReference type="Pfam" id="PF14310">
    <property type="entry name" value="Fn3-like"/>
    <property type="match status" value="1"/>
</dbReference>
<dbReference type="FunFam" id="2.60.40.10:FF:000495">
    <property type="entry name" value="Periplasmic beta-glucosidase"/>
    <property type="match status" value="1"/>
</dbReference>
<keyword evidence="4 10" id="KW-0378">Hydrolase</keyword>
<dbReference type="EC" id="3.2.1.21" evidence="10"/>
<dbReference type="OrthoDB" id="47059at2759"/>
<gene>
    <name evidence="12" type="ORF">PAC_11685</name>
</gene>
<dbReference type="SMART" id="SM01217">
    <property type="entry name" value="Fn3_like"/>
    <property type="match status" value="1"/>
</dbReference>
<keyword evidence="6" id="KW-0325">Glycoprotein</keyword>
<dbReference type="SUPFAM" id="SSF52279">
    <property type="entry name" value="Beta-D-glucan exohydrolase, C-terminal domain"/>
    <property type="match status" value="1"/>
</dbReference>
<keyword evidence="8 10" id="KW-0326">Glycosidase</keyword>
<evidence type="ECO:0000313" key="13">
    <source>
        <dbReference type="Proteomes" id="UP000184330"/>
    </source>
</evidence>
<dbReference type="Pfam" id="PF07691">
    <property type="entry name" value="PA14"/>
    <property type="match status" value="1"/>
</dbReference>